<dbReference type="Pfam" id="PF14630">
    <property type="entry name" value="ORC5_C"/>
    <property type="match status" value="1"/>
</dbReference>
<feature type="domain" description="Origin recognition complex subunit 5 C-terminal" evidence="2">
    <location>
        <begin position="1"/>
        <end position="134"/>
    </location>
</feature>
<feature type="region of interest" description="Disordered" evidence="1">
    <location>
        <begin position="1"/>
        <end position="35"/>
    </location>
</feature>
<dbReference type="AlphaFoldDB" id="A0A2K3P3Y8"/>
<dbReference type="GO" id="GO:0005664">
    <property type="term" value="C:nuclear origin of replication recognition complex"/>
    <property type="evidence" value="ECO:0007669"/>
    <property type="project" value="TreeGrafter"/>
</dbReference>
<dbReference type="PANTHER" id="PTHR12705">
    <property type="entry name" value="ORIGIN RECOGNITION COMPLEX SUBUNIT 5"/>
    <property type="match status" value="1"/>
</dbReference>
<dbReference type="InterPro" id="IPR020796">
    <property type="entry name" value="ORC5"/>
</dbReference>
<feature type="non-terminal residue" evidence="3">
    <location>
        <position position="1"/>
    </location>
</feature>
<reference evidence="3 4" key="2">
    <citation type="journal article" date="2017" name="Front. Plant Sci.">
        <title>Gene Classification and Mining of Molecular Markers Useful in Red Clover (Trifolium pratense) Breeding.</title>
        <authorList>
            <person name="Istvanek J."/>
            <person name="Dluhosova J."/>
            <person name="Dluhos P."/>
            <person name="Patkova L."/>
            <person name="Nedelnik J."/>
            <person name="Repkova J."/>
        </authorList>
    </citation>
    <scope>NUCLEOTIDE SEQUENCE [LARGE SCALE GENOMIC DNA]</scope>
    <source>
        <strain evidence="4">cv. Tatra</strain>
        <tissue evidence="3">Young leaves</tissue>
    </source>
</reference>
<evidence type="ECO:0000256" key="1">
    <source>
        <dbReference type="SAM" id="MobiDB-lite"/>
    </source>
</evidence>
<gene>
    <name evidence="3" type="ORF">L195_g006574</name>
</gene>
<evidence type="ECO:0000313" key="4">
    <source>
        <dbReference type="Proteomes" id="UP000236291"/>
    </source>
</evidence>
<comment type="caution">
    <text evidence="3">The sequence shown here is derived from an EMBL/GenBank/DDBJ whole genome shotgun (WGS) entry which is preliminary data.</text>
</comment>
<dbReference type="GO" id="GO:0003688">
    <property type="term" value="F:DNA replication origin binding"/>
    <property type="evidence" value="ECO:0007669"/>
    <property type="project" value="TreeGrafter"/>
</dbReference>
<proteinExistence type="predicted"/>
<dbReference type="EMBL" id="ASHM01003528">
    <property type="protein sequence ID" value="PNY10008.1"/>
    <property type="molecule type" value="Genomic_DNA"/>
</dbReference>
<dbReference type="PANTHER" id="PTHR12705:SF0">
    <property type="entry name" value="ORIGIN RECOGNITION COMPLEX SUBUNIT 5"/>
    <property type="match status" value="1"/>
</dbReference>
<protein>
    <submittedName>
        <fullName evidence="3">Origin recognition complex subunit 5-like protein</fullName>
    </submittedName>
</protein>
<reference evidence="3 4" key="1">
    <citation type="journal article" date="2014" name="Am. J. Bot.">
        <title>Genome assembly and annotation for red clover (Trifolium pratense; Fabaceae).</title>
        <authorList>
            <person name="Istvanek J."/>
            <person name="Jaros M."/>
            <person name="Krenek A."/>
            <person name="Repkova J."/>
        </authorList>
    </citation>
    <scope>NUCLEOTIDE SEQUENCE [LARGE SCALE GENOMIC DNA]</scope>
    <source>
        <strain evidence="4">cv. Tatra</strain>
        <tissue evidence="3">Young leaves</tissue>
    </source>
</reference>
<dbReference type="GO" id="GO:0006270">
    <property type="term" value="P:DNA replication initiation"/>
    <property type="evidence" value="ECO:0007669"/>
    <property type="project" value="TreeGrafter"/>
</dbReference>
<evidence type="ECO:0000259" key="2">
    <source>
        <dbReference type="Pfam" id="PF14630"/>
    </source>
</evidence>
<sequence length="179" mass="19738">AFLASRNPATLDASLFDSKGGSDNRKRKRKASEKALEKKEMLEEELLMKGPGTFPMERLIAIFQCIVSVGEDPSDEEEKNNEELGAQCGSGSLMSDVLLQLSTLCNANFIFRGKSCPIEGSTRYRSTISEDLALKEPKVPTVKVSVQKLVIFDIDSFTELGCQLLSDRTITKSCIQHSL</sequence>
<dbReference type="InterPro" id="IPR047088">
    <property type="entry name" value="ORC5_C"/>
</dbReference>
<dbReference type="Proteomes" id="UP000236291">
    <property type="component" value="Unassembled WGS sequence"/>
</dbReference>
<accession>A0A2K3P3Y8</accession>
<organism evidence="3 4">
    <name type="scientific">Trifolium pratense</name>
    <name type="common">Red clover</name>
    <dbReference type="NCBI Taxonomy" id="57577"/>
    <lineage>
        <taxon>Eukaryota</taxon>
        <taxon>Viridiplantae</taxon>
        <taxon>Streptophyta</taxon>
        <taxon>Embryophyta</taxon>
        <taxon>Tracheophyta</taxon>
        <taxon>Spermatophyta</taxon>
        <taxon>Magnoliopsida</taxon>
        <taxon>eudicotyledons</taxon>
        <taxon>Gunneridae</taxon>
        <taxon>Pentapetalae</taxon>
        <taxon>rosids</taxon>
        <taxon>fabids</taxon>
        <taxon>Fabales</taxon>
        <taxon>Fabaceae</taxon>
        <taxon>Papilionoideae</taxon>
        <taxon>50 kb inversion clade</taxon>
        <taxon>NPAAA clade</taxon>
        <taxon>Hologalegina</taxon>
        <taxon>IRL clade</taxon>
        <taxon>Trifolieae</taxon>
        <taxon>Trifolium</taxon>
    </lineage>
</organism>
<evidence type="ECO:0000313" key="3">
    <source>
        <dbReference type="EMBL" id="PNY10008.1"/>
    </source>
</evidence>
<dbReference type="STRING" id="57577.A0A2K3P3Y8"/>
<name>A0A2K3P3Y8_TRIPR</name>